<evidence type="ECO:0000313" key="2">
    <source>
        <dbReference type="EMBL" id="KAK9105087.1"/>
    </source>
</evidence>
<gene>
    <name evidence="2" type="ORF">Scep_021931</name>
</gene>
<sequence length="95" mass="10788">MARESGAGERSAAVPARQRQRHGERRGGGALSTGWMRDDAMESYASAPLQSQDTVDPRHRYHRRIDGEAMAKDRVETRRSHRQGQRSTHARGQEY</sequence>
<proteinExistence type="predicted"/>
<reference evidence="2 3" key="1">
    <citation type="submission" date="2024-01" db="EMBL/GenBank/DDBJ databases">
        <title>Genome assemblies of Stephania.</title>
        <authorList>
            <person name="Yang L."/>
        </authorList>
    </citation>
    <scope>NUCLEOTIDE SEQUENCE [LARGE SCALE GENOMIC DNA]</scope>
    <source>
        <strain evidence="2">JXDWG</strain>
        <tissue evidence="2">Leaf</tissue>
    </source>
</reference>
<feature type="compositionally biased region" description="Basic and acidic residues" evidence="1">
    <location>
        <begin position="64"/>
        <end position="78"/>
    </location>
</feature>
<feature type="region of interest" description="Disordered" evidence="1">
    <location>
        <begin position="1"/>
        <end position="95"/>
    </location>
</feature>
<protein>
    <submittedName>
        <fullName evidence="2">Uncharacterized protein</fullName>
    </submittedName>
</protein>
<dbReference type="Proteomes" id="UP001419268">
    <property type="component" value="Unassembled WGS sequence"/>
</dbReference>
<dbReference type="EMBL" id="JBBNAG010000009">
    <property type="protein sequence ID" value="KAK9105087.1"/>
    <property type="molecule type" value="Genomic_DNA"/>
</dbReference>
<evidence type="ECO:0000313" key="3">
    <source>
        <dbReference type="Proteomes" id="UP001419268"/>
    </source>
</evidence>
<comment type="caution">
    <text evidence="2">The sequence shown here is derived from an EMBL/GenBank/DDBJ whole genome shotgun (WGS) entry which is preliminary data.</text>
</comment>
<organism evidence="2 3">
    <name type="scientific">Stephania cephalantha</name>
    <dbReference type="NCBI Taxonomy" id="152367"/>
    <lineage>
        <taxon>Eukaryota</taxon>
        <taxon>Viridiplantae</taxon>
        <taxon>Streptophyta</taxon>
        <taxon>Embryophyta</taxon>
        <taxon>Tracheophyta</taxon>
        <taxon>Spermatophyta</taxon>
        <taxon>Magnoliopsida</taxon>
        <taxon>Ranunculales</taxon>
        <taxon>Menispermaceae</taxon>
        <taxon>Menispermoideae</taxon>
        <taxon>Cissampelideae</taxon>
        <taxon>Stephania</taxon>
    </lineage>
</organism>
<evidence type="ECO:0000256" key="1">
    <source>
        <dbReference type="SAM" id="MobiDB-lite"/>
    </source>
</evidence>
<name>A0AAP0I0L2_9MAGN</name>
<dbReference type="AlphaFoldDB" id="A0AAP0I0L2"/>
<keyword evidence="3" id="KW-1185">Reference proteome</keyword>
<accession>A0AAP0I0L2</accession>